<dbReference type="RefSeq" id="WP_378252821.1">
    <property type="nucleotide sequence ID" value="NZ_JBHSIT010000002.1"/>
</dbReference>
<organism evidence="1 2">
    <name type="scientific">Actinomadura gamaensis</name>
    <dbReference type="NCBI Taxonomy" id="1763541"/>
    <lineage>
        <taxon>Bacteria</taxon>
        <taxon>Bacillati</taxon>
        <taxon>Actinomycetota</taxon>
        <taxon>Actinomycetes</taxon>
        <taxon>Streptosporangiales</taxon>
        <taxon>Thermomonosporaceae</taxon>
        <taxon>Actinomadura</taxon>
    </lineage>
</organism>
<sequence>MPVVAVLGERVRIEGYGLAGALVLPAEDAAAVTAAWDALPGEAAIVILTARAAAALGPRRTARPGVLTAVLP</sequence>
<protein>
    <recommendedName>
        <fullName evidence="3">ATP synthase F subunit</fullName>
    </recommendedName>
</protein>
<gene>
    <name evidence="1" type="ORF">ACFPCY_07100</name>
</gene>
<keyword evidence="2" id="KW-1185">Reference proteome</keyword>
<dbReference type="Proteomes" id="UP001595872">
    <property type="component" value="Unassembled WGS sequence"/>
</dbReference>
<comment type="caution">
    <text evidence="1">The sequence shown here is derived from an EMBL/GenBank/DDBJ whole genome shotgun (WGS) entry which is preliminary data.</text>
</comment>
<evidence type="ECO:0000313" key="2">
    <source>
        <dbReference type="Proteomes" id="UP001595872"/>
    </source>
</evidence>
<proteinExistence type="predicted"/>
<evidence type="ECO:0008006" key="3">
    <source>
        <dbReference type="Google" id="ProtNLM"/>
    </source>
</evidence>
<accession>A0ABV9TUV6</accession>
<evidence type="ECO:0000313" key="1">
    <source>
        <dbReference type="EMBL" id="MFC4907080.1"/>
    </source>
</evidence>
<name>A0ABV9TUV6_9ACTN</name>
<dbReference type="EMBL" id="JBHSIT010000002">
    <property type="protein sequence ID" value="MFC4907080.1"/>
    <property type="molecule type" value="Genomic_DNA"/>
</dbReference>
<reference evidence="2" key="1">
    <citation type="journal article" date="2019" name="Int. J. Syst. Evol. Microbiol.">
        <title>The Global Catalogue of Microorganisms (GCM) 10K type strain sequencing project: providing services to taxonomists for standard genome sequencing and annotation.</title>
        <authorList>
            <consortium name="The Broad Institute Genomics Platform"/>
            <consortium name="The Broad Institute Genome Sequencing Center for Infectious Disease"/>
            <person name="Wu L."/>
            <person name="Ma J."/>
        </authorList>
    </citation>
    <scope>NUCLEOTIDE SEQUENCE [LARGE SCALE GENOMIC DNA]</scope>
    <source>
        <strain evidence="2">KLKA75</strain>
    </source>
</reference>